<evidence type="ECO:0000256" key="1">
    <source>
        <dbReference type="SAM" id="MobiDB-lite"/>
    </source>
</evidence>
<sequence length="46" mass="4986">MQDLDRSAKAIWQTPVLTDLDRSPDSIQNGYDPISDGGVGYNTSTS</sequence>
<dbReference type="EMBL" id="WTYH01000001">
    <property type="protein sequence ID" value="MXO92870.1"/>
    <property type="molecule type" value="Genomic_DNA"/>
</dbReference>
<accession>A0A845A020</accession>
<comment type="caution">
    <text evidence="2">The sequence shown here is derived from an EMBL/GenBank/DDBJ whole genome shotgun (WGS) entry which is preliminary data.</text>
</comment>
<organism evidence="2 3">
    <name type="scientific">Aurantiacibacter arachoides</name>
    <dbReference type="NCBI Taxonomy" id="1850444"/>
    <lineage>
        <taxon>Bacteria</taxon>
        <taxon>Pseudomonadati</taxon>
        <taxon>Pseudomonadota</taxon>
        <taxon>Alphaproteobacteria</taxon>
        <taxon>Sphingomonadales</taxon>
        <taxon>Erythrobacteraceae</taxon>
        <taxon>Aurantiacibacter</taxon>
    </lineage>
</organism>
<feature type="region of interest" description="Disordered" evidence="1">
    <location>
        <begin position="1"/>
        <end position="46"/>
    </location>
</feature>
<reference evidence="2 3" key="1">
    <citation type="submission" date="2019-12" db="EMBL/GenBank/DDBJ databases">
        <title>Genomic-based taxomic classification of the family Erythrobacteraceae.</title>
        <authorList>
            <person name="Xu L."/>
        </authorList>
    </citation>
    <scope>NUCLEOTIDE SEQUENCE [LARGE SCALE GENOMIC DNA]</scope>
    <source>
        <strain evidence="2 3">RC4-10-4</strain>
    </source>
</reference>
<gene>
    <name evidence="2" type="ORF">GRI62_04510</name>
</gene>
<evidence type="ECO:0000313" key="3">
    <source>
        <dbReference type="Proteomes" id="UP000460626"/>
    </source>
</evidence>
<proteinExistence type="predicted"/>
<dbReference type="AlphaFoldDB" id="A0A845A020"/>
<keyword evidence="3" id="KW-1185">Reference proteome</keyword>
<name>A0A845A020_9SPHN</name>
<dbReference type="Proteomes" id="UP000460626">
    <property type="component" value="Unassembled WGS sequence"/>
</dbReference>
<evidence type="ECO:0000313" key="2">
    <source>
        <dbReference type="EMBL" id="MXO92870.1"/>
    </source>
</evidence>
<protein>
    <submittedName>
        <fullName evidence="2">Uncharacterized protein</fullName>
    </submittedName>
</protein>